<gene>
    <name evidence="1" type="ORF">BXY57_1821</name>
</gene>
<evidence type="ECO:0000313" key="2">
    <source>
        <dbReference type="Proteomes" id="UP000230000"/>
    </source>
</evidence>
<reference evidence="1 2" key="1">
    <citation type="submission" date="2017-11" db="EMBL/GenBank/DDBJ databases">
        <title>Genomic Encyclopedia of Archaeal and Bacterial Type Strains, Phase II (KMG-II): From Individual Species to Whole Genera.</title>
        <authorList>
            <person name="Goeker M."/>
        </authorList>
    </citation>
    <scope>NUCLEOTIDE SEQUENCE [LARGE SCALE GENOMIC DNA]</scope>
    <source>
        <strain evidence="1 2">DSM 27268</strain>
    </source>
</reference>
<dbReference type="Proteomes" id="UP000230000">
    <property type="component" value="Unassembled WGS sequence"/>
</dbReference>
<dbReference type="EMBL" id="PGFG01000001">
    <property type="protein sequence ID" value="PJJ76213.1"/>
    <property type="molecule type" value="Genomic_DNA"/>
</dbReference>
<sequence>MKKWPVIGICLIIISSLLLSQHIFCKNHRESLPRIQPAGRVVKDPPADTLFNIFSHRSPLLIWGRYDSFKTFQFKGNYWESILTHKNTLYLRSITTYQQGNVIYIVPEQFTLSTQPLPAPGPEKSRTQLNNK</sequence>
<proteinExistence type="predicted"/>
<accession>A0A2M9CWD8</accession>
<organism evidence="1 2">
    <name type="scientific">Thermoflavifilum aggregans</name>
    <dbReference type="NCBI Taxonomy" id="454188"/>
    <lineage>
        <taxon>Bacteria</taxon>
        <taxon>Pseudomonadati</taxon>
        <taxon>Bacteroidota</taxon>
        <taxon>Chitinophagia</taxon>
        <taxon>Chitinophagales</taxon>
        <taxon>Chitinophagaceae</taxon>
        <taxon>Thermoflavifilum</taxon>
    </lineage>
</organism>
<dbReference type="OrthoDB" id="680659at2"/>
<dbReference type="AlphaFoldDB" id="A0A2M9CWD8"/>
<name>A0A2M9CWD8_9BACT</name>
<keyword evidence="2" id="KW-1185">Reference proteome</keyword>
<comment type="caution">
    <text evidence="1">The sequence shown here is derived from an EMBL/GenBank/DDBJ whole genome shotgun (WGS) entry which is preliminary data.</text>
</comment>
<protein>
    <submittedName>
        <fullName evidence="1">Uncharacterized protein</fullName>
    </submittedName>
</protein>
<dbReference type="RefSeq" id="WP_100314728.1">
    <property type="nucleotide sequence ID" value="NZ_PGFG01000001.1"/>
</dbReference>
<evidence type="ECO:0000313" key="1">
    <source>
        <dbReference type="EMBL" id="PJJ76213.1"/>
    </source>
</evidence>